<keyword evidence="8" id="KW-1185">Reference proteome</keyword>
<accession>A0A6I4U254</accession>
<evidence type="ECO:0000256" key="4">
    <source>
        <dbReference type="ARBA" id="ARBA00023136"/>
    </source>
</evidence>
<evidence type="ECO:0000256" key="1">
    <source>
        <dbReference type="ARBA" id="ARBA00004167"/>
    </source>
</evidence>
<name>A0A6I4U254_9SPHN</name>
<dbReference type="PANTHER" id="PTHR36985:SF1">
    <property type="entry name" value="TRANSLOCATION AND ASSEMBLY MODULE SUBUNIT TAMB"/>
    <property type="match status" value="1"/>
</dbReference>
<evidence type="ECO:0000313" key="7">
    <source>
        <dbReference type="EMBL" id="MXP10159.1"/>
    </source>
</evidence>
<evidence type="ECO:0000256" key="5">
    <source>
        <dbReference type="SAM" id="Phobius"/>
    </source>
</evidence>
<dbReference type="GO" id="GO:0005886">
    <property type="term" value="C:plasma membrane"/>
    <property type="evidence" value="ECO:0007669"/>
    <property type="project" value="InterPro"/>
</dbReference>
<evidence type="ECO:0000256" key="2">
    <source>
        <dbReference type="ARBA" id="ARBA00022692"/>
    </source>
</evidence>
<evidence type="ECO:0000313" key="8">
    <source>
        <dbReference type="Proteomes" id="UP000429229"/>
    </source>
</evidence>
<dbReference type="GO" id="GO:0009306">
    <property type="term" value="P:protein secretion"/>
    <property type="evidence" value="ECO:0007669"/>
    <property type="project" value="InterPro"/>
</dbReference>
<dbReference type="InterPro" id="IPR007452">
    <property type="entry name" value="TamB_C"/>
</dbReference>
<dbReference type="Pfam" id="PF04357">
    <property type="entry name" value="TamB"/>
    <property type="match status" value="1"/>
</dbReference>
<dbReference type="EMBL" id="WTYR01000001">
    <property type="protein sequence ID" value="MXP10159.1"/>
    <property type="molecule type" value="Genomic_DNA"/>
</dbReference>
<protein>
    <recommendedName>
        <fullName evidence="6">Translocation and assembly module TamB C-terminal domain-containing protein</fullName>
    </recommendedName>
</protein>
<comment type="subcellular location">
    <subcellularLocation>
        <location evidence="1">Membrane</location>
        <topology evidence="1">Single-pass membrane protein</topology>
    </subcellularLocation>
</comment>
<feature type="domain" description="Translocation and assembly module TamB C-terminal" evidence="6">
    <location>
        <begin position="1041"/>
        <end position="1388"/>
    </location>
</feature>
<evidence type="ECO:0000256" key="3">
    <source>
        <dbReference type="ARBA" id="ARBA00022989"/>
    </source>
</evidence>
<keyword evidence="3 5" id="KW-1133">Transmembrane helix</keyword>
<keyword evidence="4 5" id="KW-0472">Membrane</keyword>
<gene>
    <name evidence="7" type="ORF">GRI68_08200</name>
</gene>
<organism evidence="7 8">
    <name type="scientific">Alteriqipengyuania halimionae</name>
    <dbReference type="NCBI Taxonomy" id="1926630"/>
    <lineage>
        <taxon>Bacteria</taxon>
        <taxon>Pseudomonadati</taxon>
        <taxon>Pseudomonadota</taxon>
        <taxon>Alphaproteobacteria</taxon>
        <taxon>Sphingomonadales</taxon>
        <taxon>Erythrobacteraceae</taxon>
        <taxon>Alteriqipengyuania</taxon>
    </lineage>
</organism>
<proteinExistence type="predicted"/>
<keyword evidence="2 5" id="KW-0812">Transmembrane</keyword>
<dbReference type="OrthoDB" id="7784409at2"/>
<feature type="transmembrane region" description="Helical" evidence="5">
    <location>
        <begin position="12"/>
        <end position="34"/>
    </location>
</feature>
<sequence>MAAKKLSVPARISKWIVITVGGLLLTLIVALAVLNSPIGERFVANRIAEIAPASGLRIEVGRIEGDLYGEATLHDVVLSDPKGKFLEIPLVELDWRPLKWFTSGLDVRNLVAHRGTFLRPPELNPGDDDAPILPNFDIRVDRLELIDFTAAAGVIGDESQVINGVLKADIRSGRAYVNARADISGEDNFSFLLDSEPDADQYDLQLDYNAPAGGFLAGLAGASEDLRLRVFGNGTWSRWKGGLYATQADERLAAIRFVKQGETYELLGQIDPRNNLTGLPARAVGRTLSLRGTGSLVDSVLEGTFAFAGAALNGEAEGAVDLANNRFDELSLNAVLTEPNLFSDGLTLNGTRLQATLDGAFRDLEIEHQLSVDRLALGDYVVDGLTQSATATFDGTRFVLPLDARAQKIVTGMAQVDPRLNDVLANGTIVYTGGRLLSDDLALRAPGLTADLQLRGDVGAGDYRLTGPVRANGLAIDSVGKAGGRARIDLRLRPGGGFSLAADLDAAITNVANGTVANLAGPRLDVDGMVRLASGRPILFDNLKVKSQKLSLTASGRRLANGDTTLAGSGRHTQYGAFEFDADLGADGPVATLKFDEPLPAAQIRNVEVAIAPITDGFDIKLAGDSMLGAFDGDIDFYALENQPQRIEISQFTVADTNATGTIELSDGIAQGMIGIDGGGLNGDISLMPMNGNQGFTARLTADNARFGGENPIRIAKGTISGRGYFAEGDTSVDADVALTGVSRGNLFLGQLKADATLRNGEGTVNGFVAGRRGSRFALDFDARIASEQVSAALQGTYDGRRIAMPRRAVLTKQPDGGWQLARSQISYAGGSVIASGSFGGEGETQFNLALDEMPLGVTDIVVSDLGLGGKMSGLVDYRVNADGLPVGSAKVKIDGLTRSGLVLSSRPIDLYLAANLSPTRFETRALIIEDERTRGRLQGRIANLPAEGDLPSRLQRGALDAQLRYNGAASALWRLTAIELFDLTGPIEVAADFSGSLGSPKINGSLASNELRLQSALTGTDLQAITARGRFSGARLNLSRFSGTTPGGGSVSGSGFIDLSGLGKQLPTIDLKLAARDAQLLERDDLAATVTGPLRVVSDGDGGTIAGRVRIENARWSLGSGPARERLPQIATREINGRADAAPSSTRSKPWRYMIDAVAANQVAVRGMGLDSDWGANIKLRGTVDNPAIAGSATLQRGTYSFAGARFELRDTSRIDFTGGSPPNPRLNITADNDGGEVQASVSITGTASQPIINFSSPSGLSDEEVLSRLLFGDSVTDISAPEALQLGAALASLRGGGGGLDPINSLRSAIGLDRLRVVGSDPTVGRGTSVAVGKYFGRRFYVELITDGRGYSATELEFRITSWLSILASISTLSGESLNLEARKDY</sequence>
<dbReference type="RefSeq" id="WP_160616793.1">
    <property type="nucleotide sequence ID" value="NZ_WTYR01000001.1"/>
</dbReference>
<dbReference type="Proteomes" id="UP000429229">
    <property type="component" value="Unassembled WGS sequence"/>
</dbReference>
<evidence type="ECO:0000259" key="6">
    <source>
        <dbReference type="Pfam" id="PF04357"/>
    </source>
</evidence>
<comment type="caution">
    <text evidence="7">The sequence shown here is derived from an EMBL/GenBank/DDBJ whole genome shotgun (WGS) entry which is preliminary data.</text>
</comment>
<reference evidence="7 8" key="1">
    <citation type="submission" date="2019-12" db="EMBL/GenBank/DDBJ databases">
        <title>Genomic-based taxomic classification of the family Erythrobacteraceae.</title>
        <authorList>
            <person name="Xu L."/>
        </authorList>
    </citation>
    <scope>NUCLEOTIDE SEQUENCE [LARGE SCALE GENOMIC DNA]</scope>
    <source>
        <strain evidence="7 8">LMG 29519</strain>
    </source>
</reference>
<dbReference type="PANTHER" id="PTHR36985">
    <property type="entry name" value="TRANSLOCATION AND ASSEMBLY MODULE SUBUNIT TAMB"/>
    <property type="match status" value="1"/>
</dbReference>